<gene>
    <name evidence="3" type="primary">CjBAp12_19</name>
    <name evidence="3" type="ORF">CFP56_017179</name>
</gene>
<dbReference type="Pfam" id="PF03330">
    <property type="entry name" value="DPBB_1"/>
    <property type="match status" value="1"/>
</dbReference>
<keyword evidence="4" id="KW-1185">Reference proteome</keyword>
<dbReference type="SUPFAM" id="SSF50685">
    <property type="entry name" value="Barwin-like endoglucanases"/>
    <property type="match status" value="1"/>
</dbReference>
<reference evidence="3 4" key="1">
    <citation type="journal article" date="2018" name="Sci. Data">
        <title>The draft genome sequence of cork oak.</title>
        <authorList>
            <person name="Ramos A.M."/>
            <person name="Usie A."/>
            <person name="Barbosa P."/>
            <person name="Barros P.M."/>
            <person name="Capote T."/>
            <person name="Chaves I."/>
            <person name="Simoes F."/>
            <person name="Abreu I."/>
            <person name="Carrasquinho I."/>
            <person name="Faro C."/>
            <person name="Guimaraes J.B."/>
            <person name="Mendonca D."/>
            <person name="Nobrega F."/>
            <person name="Rodrigues L."/>
            <person name="Saibo N.J.M."/>
            <person name="Varela M.C."/>
            <person name="Egas C."/>
            <person name="Matos J."/>
            <person name="Miguel C.M."/>
            <person name="Oliveira M.M."/>
            <person name="Ricardo C.P."/>
            <person name="Goncalves S."/>
        </authorList>
    </citation>
    <scope>NUCLEOTIDE SEQUENCE [LARGE SCALE GENOMIC DNA]</scope>
    <source>
        <strain evidence="4">cv. HL8</strain>
    </source>
</reference>
<dbReference type="PANTHER" id="PTHR47295:SF2">
    <property type="entry name" value="EG45-LIKE DOMAIN CONTAINING PROTEIN 1-RELATED"/>
    <property type="match status" value="1"/>
</dbReference>
<dbReference type="GO" id="GO:0048046">
    <property type="term" value="C:apoplast"/>
    <property type="evidence" value="ECO:0007669"/>
    <property type="project" value="InterPro"/>
</dbReference>
<evidence type="ECO:0000313" key="3">
    <source>
        <dbReference type="EMBL" id="KAK7840065.1"/>
    </source>
</evidence>
<dbReference type="CDD" id="cd22269">
    <property type="entry name" value="DPBB_EG45-like"/>
    <property type="match status" value="1"/>
</dbReference>
<sequence>MSVIIRYLLMVTIALCLVSVESTFHGTATFYSPYIPSACFGDTNEGSYVAGVGDELWDNGAACGRQYSVICTGATNGGVPQPCTGAAVTVTVVDYNPGAATIINLSPLAFLTIAKLDAGSVYVNVIRSVDLKLTMHGLS</sequence>
<name>A0AAW0KKP7_QUESU</name>
<feature type="domain" description="Expansin-like EG45" evidence="2">
    <location>
        <begin position="26"/>
        <end position="127"/>
    </location>
</feature>
<protein>
    <submittedName>
        <fullName evidence="3">Eg45-like domain containing protein</fullName>
    </submittedName>
</protein>
<dbReference type="InterPro" id="IPR044206">
    <property type="entry name" value="EGC1/2"/>
</dbReference>
<evidence type="ECO:0000256" key="1">
    <source>
        <dbReference type="SAM" id="SignalP"/>
    </source>
</evidence>
<comment type="caution">
    <text evidence="3">The sequence shown here is derived from an EMBL/GenBank/DDBJ whole genome shotgun (WGS) entry which is preliminary data.</text>
</comment>
<accession>A0AAW0KKP7</accession>
<dbReference type="GO" id="GO:0009627">
    <property type="term" value="P:systemic acquired resistance"/>
    <property type="evidence" value="ECO:0007669"/>
    <property type="project" value="InterPro"/>
</dbReference>
<dbReference type="InterPro" id="IPR009009">
    <property type="entry name" value="RlpA-like_DPBB"/>
</dbReference>
<organism evidence="3 4">
    <name type="scientific">Quercus suber</name>
    <name type="common">Cork oak</name>
    <dbReference type="NCBI Taxonomy" id="58331"/>
    <lineage>
        <taxon>Eukaryota</taxon>
        <taxon>Viridiplantae</taxon>
        <taxon>Streptophyta</taxon>
        <taxon>Embryophyta</taxon>
        <taxon>Tracheophyta</taxon>
        <taxon>Spermatophyta</taxon>
        <taxon>Magnoliopsida</taxon>
        <taxon>eudicotyledons</taxon>
        <taxon>Gunneridae</taxon>
        <taxon>Pentapetalae</taxon>
        <taxon>rosids</taxon>
        <taxon>fabids</taxon>
        <taxon>Fagales</taxon>
        <taxon>Fagaceae</taxon>
        <taxon>Quercus</taxon>
    </lineage>
</organism>
<evidence type="ECO:0000259" key="2">
    <source>
        <dbReference type="PROSITE" id="PS50842"/>
    </source>
</evidence>
<dbReference type="PROSITE" id="PS50842">
    <property type="entry name" value="EXPANSIN_EG45"/>
    <property type="match status" value="1"/>
</dbReference>
<feature type="signal peptide" evidence="1">
    <location>
        <begin position="1"/>
        <end position="22"/>
    </location>
</feature>
<dbReference type="InterPro" id="IPR036908">
    <property type="entry name" value="RlpA-like_sf"/>
</dbReference>
<dbReference type="Proteomes" id="UP000237347">
    <property type="component" value="Unassembled WGS sequence"/>
</dbReference>
<evidence type="ECO:0000313" key="4">
    <source>
        <dbReference type="Proteomes" id="UP000237347"/>
    </source>
</evidence>
<feature type="chain" id="PRO_5043519386" evidence="1">
    <location>
        <begin position="23"/>
        <end position="139"/>
    </location>
</feature>
<dbReference type="InterPro" id="IPR007112">
    <property type="entry name" value="Expansin/allergen_DPBB_dom"/>
</dbReference>
<keyword evidence="1" id="KW-0732">Signal</keyword>
<dbReference type="Gene3D" id="2.40.40.10">
    <property type="entry name" value="RlpA-like domain"/>
    <property type="match status" value="1"/>
</dbReference>
<dbReference type="EMBL" id="PKMF04000269">
    <property type="protein sequence ID" value="KAK7840065.1"/>
    <property type="molecule type" value="Genomic_DNA"/>
</dbReference>
<dbReference type="AlphaFoldDB" id="A0AAW0KKP7"/>
<proteinExistence type="predicted"/>
<dbReference type="PANTHER" id="PTHR47295">
    <property type="entry name" value="EG45-LIKE DOMAIN CONTAINING PROTEIN 1-RELATED"/>
    <property type="match status" value="1"/>
</dbReference>